<dbReference type="OrthoDB" id="4774087at2"/>
<protein>
    <recommendedName>
        <fullName evidence="3">DUF4328 domain-containing protein</fullName>
    </recommendedName>
</protein>
<feature type="transmembrane region" description="Helical" evidence="2">
    <location>
        <begin position="175"/>
        <end position="197"/>
    </location>
</feature>
<feature type="transmembrane region" description="Helical" evidence="2">
    <location>
        <begin position="143"/>
        <end position="163"/>
    </location>
</feature>
<feature type="transmembrane region" description="Helical" evidence="2">
    <location>
        <begin position="263"/>
        <end position="286"/>
    </location>
</feature>
<accession>G7H203</accession>
<feature type="transmembrane region" description="Helical" evidence="2">
    <location>
        <begin position="223"/>
        <end position="243"/>
    </location>
</feature>
<organism evidence="4 5">
    <name type="scientific">Gordonia araii NBRC 100433</name>
    <dbReference type="NCBI Taxonomy" id="1073574"/>
    <lineage>
        <taxon>Bacteria</taxon>
        <taxon>Bacillati</taxon>
        <taxon>Actinomycetota</taxon>
        <taxon>Actinomycetes</taxon>
        <taxon>Mycobacteriales</taxon>
        <taxon>Gordoniaceae</taxon>
        <taxon>Gordonia</taxon>
    </lineage>
</organism>
<keyword evidence="5" id="KW-1185">Reference proteome</keyword>
<comment type="caution">
    <text evidence="4">The sequence shown here is derived from an EMBL/GenBank/DDBJ whole genome shotgun (WGS) entry which is preliminary data.</text>
</comment>
<dbReference type="Pfam" id="PF14219">
    <property type="entry name" value="DUF4328"/>
    <property type="match status" value="1"/>
</dbReference>
<dbReference type="STRING" id="1073574.GOARA_048_00800"/>
<dbReference type="Proteomes" id="UP000035088">
    <property type="component" value="Unassembled WGS sequence"/>
</dbReference>
<feature type="region of interest" description="Disordered" evidence="1">
    <location>
        <begin position="79"/>
        <end position="100"/>
    </location>
</feature>
<keyword evidence="2" id="KW-1133">Transmembrane helix</keyword>
<keyword evidence="2" id="KW-0812">Transmembrane</keyword>
<sequence length="342" mass="37889">MTQPPAAAKLVDLCRNCRIQAPHRAGRTRCPRCNGILVVVTTDRVSQALAEAPAPVVARPPQQRVAGYRPGASPKVRWVAQRPPEARPAPRRRSWGAAPRPTPRYRTIPTWGLRDLPASWLEVPVEQQAKAESLRFVRAAHQVAIVLAVSAGIHLLRYLLVVIGRDRLIPGWLDLLTSGLVILSGGLAVGAMLFALFRFGQWVIATRALAYRHAHRLEPRPRWFLWPMSVTPLLNVITAPFVVREAALIDSRVMTPRAAVELRKIWIAWVLVNGVALWAALARRAGSQSGSLQTQADSLVLFIVSALASAAFAWWMIPRLVRVFDPAPVRDQAGTKRRWVNA</sequence>
<name>G7H203_9ACTN</name>
<dbReference type="EMBL" id="BAEE01000048">
    <property type="protein sequence ID" value="GAB09878.1"/>
    <property type="molecule type" value="Genomic_DNA"/>
</dbReference>
<dbReference type="RefSeq" id="WP_007321953.1">
    <property type="nucleotide sequence ID" value="NZ_BAEE01000048.1"/>
</dbReference>
<feature type="domain" description="DUF4328" evidence="3">
    <location>
        <begin position="180"/>
        <end position="323"/>
    </location>
</feature>
<evidence type="ECO:0000256" key="2">
    <source>
        <dbReference type="SAM" id="Phobius"/>
    </source>
</evidence>
<evidence type="ECO:0000313" key="4">
    <source>
        <dbReference type="EMBL" id="GAB09878.1"/>
    </source>
</evidence>
<proteinExistence type="predicted"/>
<feature type="transmembrane region" description="Helical" evidence="2">
    <location>
        <begin position="298"/>
        <end position="317"/>
    </location>
</feature>
<dbReference type="AlphaFoldDB" id="G7H203"/>
<evidence type="ECO:0000259" key="3">
    <source>
        <dbReference type="Pfam" id="PF14219"/>
    </source>
</evidence>
<evidence type="ECO:0000256" key="1">
    <source>
        <dbReference type="SAM" id="MobiDB-lite"/>
    </source>
</evidence>
<dbReference type="InterPro" id="IPR025565">
    <property type="entry name" value="DUF4328"/>
</dbReference>
<reference evidence="4 5" key="1">
    <citation type="submission" date="2011-11" db="EMBL/GenBank/DDBJ databases">
        <title>Whole genome shotgun sequence of Gordonia araii NBRC 100433.</title>
        <authorList>
            <person name="Yoshida Y."/>
            <person name="Hosoyama A."/>
            <person name="Tsuchikane K."/>
            <person name="Katsumata H."/>
            <person name="Yamazaki S."/>
            <person name="Fujita N."/>
        </authorList>
    </citation>
    <scope>NUCLEOTIDE SEQUENCE [LARGE SCALE GENOMIC DNA]</scope>
    <source>
        <strain evidence="4 5">NBRC 100433</strain>
    </source>
</reference>
<gene>
    <name evidence="4" type="ORF">GOARA_048_00800</name>
</gene>
<evidence type="ECO:0000313" key="5">
    <source>
        <dbReference type="Proteomes" id="UP000035088"/>
    </source>
</evidence>
<keyword evidence="2" id="KW-0472">Membrane</keyword>